<sequence length="46" mass="5261">MLKMTTTERINTLLPQQKGGDKFNAIRYLQQCSTRSCRPPDTVYGV</sequence>
<evidence type="ECO:0000313" key="1">
    <source>
        <dbReference type="EMBL" id="EFW11933.1"/>
    </source>
</evidence>
<accession>E9CN99</accession>
<keyword evidence="2" id="KW-1185">Reference proteome</keyword>
<dbReference type="HOGENOM" id="CLU_3188939_0_0_6"/>
<dbReference type="Proteomes" id="UP000013568">
    <property type="component" value="Unassembled WGS sequence"/>
</dbReference>
<dbReference type="AlphaFoldDB" id="E9CN99"/>
<evidence type="ECO:0000313" key="2">
    <source>
        <dbReference type="Proteomes" id="UP000013568"/>
    </source>
</evidence>
<name>E9CN99_9GAMM</name>
<organism evidence="1 2">
    <name type="scientific">Serratia symbiotica str. Tucson</name>
    <dbReference type="NCBI Taxonomy" id="914128"/>
    <lineage>
        <taxon>Bacteria</taxon>
        <taxon>Pseudomonadati</taxon>
        <taxon>Pseudomonadota</taxon>
        <taxon>Gammaproteobacteria</taxon>
        <taxon>Enterobacterales</taxon>
        <taxon>Yersiniaceae</taxon>
        <taxon>Serratia</taxon>
        <taxon>Serratia symbiotica</taxon>
    </lineage>
</organism>
<protein>
    <submittedName>
        <fullName evidence="1">Uncharacterized protein</fullName>
    </submittedName>
</protein>
<dbReference type="EMBL" id="GL636119">
    <property type="protein sequence ID" value="EFW11933.1"/>
    <property type="molecule type" value="Genomic_DNA"/>
</dbReference>
<gene>
    <name evidence="1" type="ORF">SSYM_1876</name>
</gene>
<proteinExistence type="predicted"/>
<reference evidence="2" key="1">
    <citation type="journal article" date="2011" name="Genome Biol. Evol.">
        <title>Massive genomic decay in Serratia symbiotica, a recently evolved symbiont of aphids.</title>
        <authorList>
            <person name="Burke G.R."/>
            <person name="Moran N.A."/>
        </authorList>
    </citation>
    <scope>NUCLEOTIDE SEQUENCE [LARGE SCALE GENOMIC DNA]</scope>
    <source>
        <strain evidence="2">Tucson</strain>
    </source>
</reference>